<dbReference type="CDD" id="cd04458">
    <property type="entry name" value="CSP_CDS"/>
    <property type="match status" value="1"/>
</dbReference>
<dbReference type="InterPro" id="IPR050181">
    <property type="entry name" value="Cold_shock_domain"/>
</dbReference>
<dbReference type="EMBL" id="JAAVLN010000003">
    <property type="protein sequence ID" value="NKC05055.1"/>
    <property type="molecule type" value="Genomic_DNA"/>
</dbReference>
<protein>
    <submittedName>
        <fullName evidence="5">Cold-shock protein</fullName>
    </submittedName>
</protein>
<dbReference type="Pfam" id="PF00313">
    <property type="entry name" value="CSD"/>
    <property type="match status" value="1"/>
</dbReference>
<evidence type="ECO:0000256" key="2">
    <source>
        <dbReference type="ARBA" id="ARBA00022490"/>
    </source>
</evidence>
<name>A0ABX1DQ42_9HYPH</name>
<comment type="caution">
    <text evidence="5">The sequence shown here is derived from an EMBL/GenBank/DDBJ whole genome shotgun (WGS) entry which is preliminary data.</text>
</comment>
<evidence type="ECO:0000259" key="4">
    <source>
        <dbReference type="PROSITE" id="PS51857"/>
    </source>
</evidence>
<comment type="subcellular location">
    <subcellularLocation>
        <location evidence="1 3">Cytoplasm</location>
    </subcellularLocation>
</comment>
<dbReference type="PIRSF" id="PIRSF002599">
    <property type="entry name" value="Cold_shock_A"/>
    <property type="match status" value="1"/>
</dbReference>
<dbReference type="Proteomes" id="UP000704467">
    <property type="component" value="Unassembled WGS sequence"/>
</dbReference>
<organism evidence="5 6">
    <name type="scientific">Brucella haematophila</name>
    <dbReference type="NCBI Taxonomy" id="419474"/>
    <lineage>
        <taxon>Bacteria</taxon>
        <taxon>Pseudomonadati</taxon>
        <taxon>Pseudomonadota</taxon>
        <taxon>Alphaproteobacteria</taxon>
        <taxon>Hyphomicrobiales</taxon>
        <taxon>Brucellaceae</taxon>
        <taxon>Brucella/Ochrobactrum group</taxon>
        <taxon>Brucella</taxon>
    </lineage>
</organism>
<dbReference type="InterPro" id="IPR019844">
    <property type="entry name" value="CSD_CS"/>
</dbReference>
<proteinExistence type="predicted"/>
<gene>
    <name evidence="5" type="ORF">HED55_23475</name>
</gene>
<dbReference type="PROSITE" id="PS51857">
    <property type="entry name" value="CSD_2"/>
    <property type="match status" value="1"/>
</dbReference>
<dbReference type="PROSITE" id="PS00352">
    <property type="entry name" value="CSD_1"/>
    <property type="match status" value="1"/>
</dbReference>
<evidence type="ECO:0000256" key="3">
    <source>
        <dbReference type="RuleBase" id="RU000408"/>
    </source>
</evidence>
<evidence type="ECO:0000313" key="5">
    <source>
        <dbReference type="EMBL" id="NKC05055.1"/>
    </source>
</evidence>
<dbReference type="InterPro" id="IPR011129">
    <property type="entry name" value="CSD"/>
</dbReference>
<dbReference type="InterPro" id="IPR012156">
    <property type="entry name" value="Cold_shock_CspA"/>
</dbReference>
<evidence type="ECO:0000313" key="6">
    <source>
        <dbReference type="Proteomes" id="UP000704467"/>
    </source>
</evidence>
<dbReference type="Gene3D" id="2.40.50.140">
    <property type="entry name" value="Nucleic acid-binding proteins"/>
    <property type="match status" value="1"/>
</dbReference>
<dbReference type="InterPro" id="IPR002059">
    <property type="entry name" value="CSP_DNA-bd"/>
</dbReference>
<keyword evidence="6" id="KW-1185">Reference proteome</keyword>
<dbReference type="PRINTS" id="PR00050">
    <property type="entry name" value="COLDSHOCK"/>
</dbReference>
<dbReference type="SUPFAM" id="SSF50249">
    <property type="entry name" value="Nucleic acid-binding proteins"/>
    <property type="match status" value="1"/>
</dbReference>
<dbReference type="PANTHER" id="PTHR11544">
    <property type="entry name" value="COLD SHOCK DOMAIN CONTAINING PROTEINS"/>
    <property type="match status" value="1"/>
</dbReference>
<accession>A0ABX1DQ42</accession>
<dbReference type="SMART" id="SM00357">
    <property type="entry name" value="CSP"/>
    <property type="match status" value="1"/>
</dbReference>
<sequence>MTNGTVKFFNSTKGFGFIQPDDGSPDVFVHISAVERAGLHSLNEGQKIGFELVADRRSGKKAADNLQAL</sequence>
<dbReference type="RefSeq" id="WP_138784315.1">
    <property type="nucleotide sequence ID" value="NZ_JBHEEQ010000001.1"/>
</dbReference>
<dbReference type="InterPro" id="IPR012340">
    <property type="entry name" value="NA-bd_OB-fold"/>
</dbReference>
<reference evidence="5 6" key="1">
    <citation type="submission" date="2020-03" db="EMBL/GenBank/DDBJ databases">
        <title>Whole genome sequencing of clinical and environmental type strains of Ochrobactrum.</title>
        <authorList>
            <person name="Dharne M."/>
        </authorList>
    </citation>
    <scope>NUCLEOTIDE SEQUENCE [LARGE SCALE GENOMIC DNA]</scope>
    <source>
        <strain evidence="5 6">CIP 109452</strain>
    </source>
</reference>
<feature type="domain" description="CSD" evidence="4">
    <location>
        <begin position="1"/>
        <end position="68"/>
    </location>
</feature>
<evidence type="ECO:0000256" key="1">
    <source>
        <dbReference type="ARBA" id="ARBA00004496"/>
    </source>
</evidence>
<keyword evidence="2" id="KW-0963">Cytoplasm</keyword>